<keyword evidence="2" id="KW-1185">Reference proteome</keyword>
<dbReference type="Proteomes" id="UP000299102">
    <property type="component" value="Unassembled WGS sequence"/>
</dbReference>
<protein>
    <submittedName>
        <fullName evidence="1">Uncharacterized protein</fullName>
    </submittedName>
</protein>
<name>A0A4C1TUW6_EUMVA</name>
<sequence length="147" mass="17014">MYVLYQLPSKKRTRIRYPENFEQPPKVPKLSAASVGIDLGLYANDFVLYGADQQYRRAVSLIATLFSMPICLTPDFDRCLTFNCKSVLDIESLKPLTFHAGLMRIWGLLSTRHQRGNSVRDRQLKELRRIKNSLVNSAMVRIEPDYF</sequence>
<evidence type="ECO:0000313" key="2">
    <source>
        <dbReference type="Proteomes" id="UP000299102"/>
    </source>
</evidence>
<proteinExistence type="predicted"/>
<reference evidence="1 2" key="1">
    <citation type="journal article" date="2019" name="Commun. Biol.">
        <title>The bagworm genome reveals a unique fibroin gene that provides high tensile strength.</title>
        <authorList>
            <person name="Kono N."/>
            <person name="Nakamura H."/>
            <person name="Ohtoshi R."/>
            <person name="Tomita M."/>
            <person name="Numata K."/>
            <person name="Arakawa K."/>
        </authorList>
    </citation>
    <scope>NUCLEOTIDE SEQUENCE [LARGE SCALE GENOMIC DNA]</scope>
</reference>
<organism evidence="1 2">
    <name type="scientific">Eumeta variegata</name>
    <name type="common">Bagworm moth</name>
    <name type="synonym">Eumeta japonica</name>
    <dbReference type="NCBI Taxonomy" id="151549"/>
    <lineage>
        <taxon>Eukaryota</taxon>
        <taxon>Metazoa</taxon>
        <taxon>Ecdysozoa</taxon>
        <taxon>Arthropoda</taxon>
        <taxon>Hexapoda</taxon>
        <taxon>Insecta</taxon>
        <taxon>Pterygota</taxon>
        <taxon>Neoptera</taxon>
        <taxon>Endopterygota</taxon>
        <taxon>Lepidoptera</taxon>
        <taxon>Glossata</taxon>
        <taxon>Ditrysia</taxon>
        <taxon>Tineoidea</taxon>
        <taxon>Psychidae</taxon>
        <taxon>Oiketicinae</taxon>
        <taxon>Eumeta</taxon>
    </lineage>
</organism>
<evidence type="ECO:0000313" key="1">
    <source>
        <dbReference type="EMBL" id="GBP17790.1"/>
    </source>
</evidence>
<dbReference type="AlphaFoldDB" id="A0A4C1TUW6"/>
<dbReference type="EMBL" id="BGZK01000090">
    <property type="protein sequence ID" value="GBP17790.1"/>
    <property type="molecule type" value="Genomic_DNA"/>
</dbReference>
<comment type="caution">
    <text evidence="1">The sequence shown here is derived from an EMBL/GenBank/DDBJ whole genome shotgun (WGS) entry which is preliminary data.</text>
</comment>
<gene>
    <name evidence="1" type="ORF">EVAR_102649_1</name>
</gene>
<accession>A0A4C1TUW6</accession>